<comment type="caution">
    <text evidence="1">The sequence shown here is derived from an EMBL/GenBank/DDBJ whole genome shotgun (WGS) entry which is preliminary data.</text>
</comment>
<sequence length="67" mass="7079">MSVLCTSGFLVVSSPAARRQQDYVGNCMVRVIGGGEDEGCVSRSDNDGHTVVSVSIGCMYLCDVPIH</sequence>
<dbReference type="AlphaFoldDB" id="A0A6A4BZT5"/>
<accession>A0A6A4BZT5</accession>
<name>A0A6A4BZT5_9STRA</name>
<protein>
    <submittedName>
        <fullName evidence="1">Uncharacterized protein</fullName>
    </submittedName>
</protein>
<evidence type="ECO:0000313" key="2">
    <source>
        <dbReference type="Proteomes" id="UP000434957"/>
    </source>
</evidence>
<dbReference type="Proteomes" id="UP000434957">
    <property type="component" value="Unassembled WGS sequence"/>
</dbReference>
<keyword evidence="2" id="KW-1185">Reference proteome</keyword>
<dbReference type="EMBL" id="QXFT01003936">
    <property type="protein sequence ID" value="KAE9281476.1"/>
    <property type="molecule type" value="Genomic_DNA"/>
</dbReference>
<evidence type="ECO:0000313" key="1">
    <source>
        <dbReference type="EMBL" id="KAE9281476.1"/>
    </source>
</evidence>
<gene>
    <name evidence="1" type="ORF">PR003_g27666</name>
</gene>
<organism evidence="1 2">
    <name type="scientific">Phytophthora rubi</name>
    <dbReference type="NCBI Taxonomy" id="129364"/>
    <lineage>
        <taxon>Eukaryota</taxon>
        <taxon>Sar</taxon>
        <taxon>Stramenopiles</taxon>
        <taxon>Oomycota</taxon>
        <taxon>Peronosporomycetes</taxon>
        <taxon>Peronosporales</taxon>
        <taxon>Peronosporaceae</taxon>
        <taxon>Phytophthora</taxon>
    </lineage>
</organism>
<reference evidence="1 2" key="1">
    <citation type="submission" date="2018-08" db="EMBL/GenBank/DDBJ databases">
        <title>Genomic investigation of the strawberry pathogen Phytophthora fragariae indicates pathogenicity is determined by transcriptional variation in three key races.</title>
        <authorList>
            <person name="Adams T.M."/>
            <person name="Armitage A.D."/>
            <person name="Sobczyk M.K."/>
            <person name="Bates H.J."/>
            <person name="Dunwell J.M."/>
            <person name="Nellist C.F."/>
            <person name="Harrison R.J."/>
        </authorList>
    </citation>
    <scope>NUCLEOTIDE SEQUENCE [LARGE SCALE GENOMIC DNA]</scope>
    <source>
        <strain evidence="1 2">SCRP333</strain>
    </source>
</reference>
<proteinExistence type="predicted"/>